<evidence type="ECO:0000256" key="2">
    <source>
        <dbReference type="ARBA" id="ARBA00022729"/>
    </source>
</evidence>
<feature type="domain" description="Gfo/Idh/MocA-like oxidoreductase N-terminal" evidence="4">
    <location>
        <begin position="22"/>
        <end position="140"/>
    </location>
</feature>
<dbReference type="EMBL" id="JBBMQS010000007">
    <property type="protein sequence ID" value="MEM5498377.1"/>
    <property type="molecule type" value="Genomic_DNA"/>
</dbReference>
<dbReference type="Gene3D" id="3.40.50.720">
    <property type="entry name" value="NAD(P)-binding Rossmann-like Domain"/>
    <property type="match status" value="1"/>
</dbReference>
<keyword evidence="3" id="KW-0560">Oxidoreductase</keyword>
<comment type="caution">
    <text evidence="6">The sequence shown here is derived from an EMBL/GenBank/DDBJ whole genome shotgun (WGS) entry which is preliminary data.</text>
</comment>
<evidence type="ECO:0000313" key="6">
    <source>
        <dbReference type="EMBL" id="MEM5498377.1"/>
    </source>
</evidence>
<evidence type="ECO:0000259" key="4">
    <source>
        <dbReference type="Pfam" id="PF01408"/>
    </source>
</evidence>
<gene>
    <name evidence="6" type="ORF">WNY77_13285</name>
</gene>
<dbReference type="InterPro" id="IPR000683">
    <property type="entry name" value="Gfo/Idh/MocA-like_OxRdtase_N"/>
</dbReference>
<dbReference type="RefSeq" id="WP_342881983.1">
    <property type="nucleotide sequence ID" value="NZ_JBBMQS010000007.1"/>
</dbReference>
<name>A0ABU9SWW4_9ALTE</name>
<evidence type="ECO:0000256" key="3">
    <source>
        <dbReference type="ARBA" id="ARBA00023002"/>
    </source>
</evidence>
<comment type="similarity">
    <text evidence="1">Belongs to the Gfo/Idh/MocA family.</text>
</comment>
<keyword evidence="7" id="KW-1185">Reference proteome</keyword>
<dbReference type="Pfam" id="PF22725">
    <property type="entry name" value="GFO_IDH_MocA_C3"/>
    <property type="match status" value="1"/>
</dbReference>
<organism evidence="6 7">
    <name type="scientific">Paraglaciecola mesophila</name>
    <dbReference type="NCBI Taxonomy" id="197222"/>
    <lineage>
        <taxon>Bacteria</taxon>
        <taxon>Pseudomonadati</taxon>
        <taxon>Pseudomonadota</taxon>
        <taxon>Gammaproteobacteria</taxon>
        <taxon>Alteromonadales</taxon>
        <taxon>Alteromonadaceae</taxon>
        <taxon>Paraglaciecola</taxon>
    </lineage>
</organism>
<dbReference type="SUPFAM" id="SSF55347">
    <property type="entry name" value="Glyceraldehyde-3-phosphate dehydrogenase-like, C-terminal domain"/>
    <property type="match status" value="1"/>
</dbReference>
<feature type="domain" description="GFO/IDH/MocA-like oxidoreductase" evidence="5">
    <location>
        <begin position="150"/>
        <end position="270"/>
    </location>
</feature>
<proteinExistence type="inferred from homology"/>
<dbReference type="SUPFAM" id="SSF51735">
    <property type="entry name" value="NAD(P)-binding Rossmann-fold domains"/>
    <property type="match status" value="1"/>
</dbReference>
<dbReference type="InterPro" id="IPR050984">
    <property type="entry name" value="Gfo/Idh/MocA_domain"/>
</dbReference>
<evidence type="ECO:0000256" key="1">
    <source>
        <dbReference type="ARBA" id="ARBA00010928"/>
    </source>
</evidence>
<dbReference type="Pfam" id="PF01408">
    <property type="entry name" value="GFO_IDH_MocA"/>
    <property type="match status" value="1"/>
</dbReference>
<keyword evidence="2" id="KW-0732">Signal</keyword>
<accession>A0ABU9SWW4</accession>
<dbReference type="InterPro" id="IPR036291">
    <property type="entry name" value="NAD(P)-bd_dom_sf"/>
</dbReference>
<sequence>MAEQKLKKQDSGIQELREKEKIRWGVLGAGRIAHTFCNDIQHSQFAELSAIASRTLEDAQNFAKIYNVPNALQGYQALYQHSNVDAIYIATPHNFHFEQASAALNAGKHVLCEKPITVTPEQCQQLIDIAQHNDCFLMEGMWSYFLPAIIKAKEWVDMGRIGKIVHIKADFGYPVKYVEGDRMYNPELAGGCLLDMGIYTLAIAQMFTRQPFNRQQSEHSIYNHRRAKTGVEDDLTVVTQYPDVTTTLACSFRARLQNSAHIIGENGYIEIPDFWRADRCSLFQPDEKIDDFHHKRAGFGFEFEIDAASKSILAGEKEAKLMPLSTSLVLQHQMHTILQGIAIR</sequence>
<dbReference type="InterPro" id="IPR055170">
    <property type="entry name" value="GFO_IDH_MocA-like_dom"/>
</dbReference>
<dbReference type="Proteomes" id="UP001461163">
    <property type="component" value="Unassembled WGS sequence"/>
</dbReference>
<protein>
    <submittedName>
        <fullName evidence="6">Gfo/Idh/MocA family oxidoreductase</fullName>
    </submittedName>
</protein>
<evidence type="ECO:0000313" key="7">
    <source>
        <dbReference type="Proteomes" id="UP001461163"/>
    </source>
</evidence>
<dbReference type="PANTHER" id="PTHR22604:SF105">
    <property type="entry name" value="TRANS-1,2-DIHYDROBENZENE-1,2-DIOL DEHYDROGENASE"/>
    <property type="match status" value="1"/>
</dbReference>
<dbReference type="Gene3D" id="3.30.360.10">
    <property type="entry name" value="Dihydrodipicolinate Reductase, domain 2"/>
    <property type="match status" value="1"/>
</dbReference>
<dbReference type="PANTHER" id="PTHR22604">
    <property type="entry name" value="OXIDOREDUCTASES"/>
    <property type="match status" value="1"/>
</dbReference>
<evidence type="ECO:0000259" key="5">
    <source>
        <dbReference type="Pfam" id="PF22725"/>
    </source>
</evidence>
<reference evidence="6 7" key="1">
    <citation type="submission" date="2024-03" db="EMBL/GenBank/DDBJ databases">
        <title>Community enrichment and isolation of bacterial strains for fucoidan degradation.</title>
        <authorList>
            <person name="Sichert A."/>
        </authorList>
    </citation>
    <scope>NUCLEOTIDE SEQUENCE [LARGE SCALE GENOMIC DNA]</scope>
    <source>
        <strain evidence="6 7">AS12</strain>
    </source>
</reference>